<dbReference type="OMA" id="FLAKEDW"/>
<gene>
    <name evidence="5" type="ORF">CONCODRAFT_35572</name>
</gene>
<keyword evidence="4" id="KW-0539">Nucleus</keyword>
<feature type="non-terminal residue" evidence="5">
    <location>
        <position position="162"/>
    </location>
</feature>
<proteinExistence type="inferred from homology"/>
<dbReference type="InterPro" id="IPR010301">
    <property type="entry name" value="RRP1"/>
</dbReference>
<dbReference type="STRING" id="796925.A0A137PF36"/>
<dbReference type="GO" id="GO:0005634">
    <property type="term" value="C:nucleus"/>
    <property type="evidence" value="ECO:0007669"/>
    <property type="project" value="UniProtKB-SubCell"/>
</dbReference>
<evidence type="ECO:0000256" key="4">
    <source>
        <dbReference type="ARBA" id="ARBA00023242"/>
    </source>
</evidence>
<dbReference type="EMBL" id="KQ964434">
    <property type="protein sequence ID" value="KXN73619.1"/>
    <property type="molecule type" value="Genomic_DNA"/>
</dbReference>
<reference evidence="5 6" key="1">
    <citation type="journal article" date="2015" name="Genome Biol. Evol.">
        <title>Phylogenomic analyses indicate that early fungi evolved digesting cell walls of algal ancestors of land plants.</title>
        <authorList>
            <person name="Chang Y."/>
            <person name="Wang S."/>
            <person name="Sekimoto S."/>
            <person name="Aerts A.L."/>
            <person name="Choi C."/>
            <person name="Clum A."/>
            <person name="LaButti K.M."/>
            <person name="Lindquist E.A."/>
            <person name="Yee Ngan C."/>
            <person name="Ohm R.A."/>
            <person name="Salamov A.A."/>
            <person name="Grigoriev I.V."/>
            <person name="Spatafora J.W."/>
            <person name="Berbee M.L."/>
        </authorList>
    </citation>
    <scope>NUCLEOTIDE SEQUENCE [LARGE SCALE GENOMIC DNA]</scope>
    <source>
        <strain evidence="5 6">NRRL 28638</strain>
    </source>
</reference>
<dbReference type="PANTHER" id="PTHR13026:SF0">
    <property type="entry name" value="RIBOSOMAL RNA PROCESSING 1B"/>
    <property type="match status" value="1"/>
</dbReference>
<accession>A0A137PF36</accession>
<comment type="subcellular location">
    <subcellularLocation>
        <location evidence="1">Nucleus</location>
    </subcellularLocation>
</comment>
<name>A0A137PF36_CONC2</name>
<evidence type="ECO:0000256" key="1">
    <source>
        <dbReference type="ARBA" id="ARBA00004123"/>
    </source>
</evidence>
<keyword evidence="3" id="KW-0698">rRNA processing</keyword>
<evidence type="ECO:0000313" key="6">
    <source>
        <dbReference type="Proteomes" id="UP000070444"/>
    </source>
</evidence>
<dbReference type="GO" id="GO:0006364">
    <property type="term" value="P:rRNA processing"/>
    <property type="evidence" value="ECO:0007669"/>
    <property type="project" value="UniProtKB-KW"/>
</dbReference>
<evidence type="ECO:0000313" key="5">
    <source>
        <dbReference type="EMBL" id="KXN73619.1"/>
    </source>
</evidence>
<dbReference type="Proteomes" id="UP000070444">
    <property type="component" value="Unassembled WGS sequence"/>
</dbReference>
<keyword evidence="6" id="KW-1185">Reference proteome</keyword>
<dbReference type="Pfam" id="PF05997">
    <property type="entry name" value="Nop52"/>
    <property type="match status" value="1"/>
</dbReference>
<dbReference type="PANTHER" id="PTHR13026">
    <property type="entry name" value="NNP-1 PROTEIN NOVEL NUCLEAR PROTEIN 1 NOP52"/>
    <property type="match status" value="1"/>
</dbReference>
<dbReference type="GO" id="GO:0030688">
    <property type="term" value="C:preribosome, small subunit precursor"/>
    <property type="evidence" value="ECO:0007669"/>
    <property type="project" value="InterPro"/>
</dbReference>
<organism evidence="5 6">
    <name type="scientific">Conidiobolus coronatus (strain ATCC 28846 / CBS 209.66 / NRRL 28638)</name>
    <name type="common">Delacroixia coronata</name>
    <dbReference type="NCBI Taxonomy" id="796925"/>
    <lineage>
        <taxon>Eukaryota</taxon>
        <taxon>Fungi</taxon>
        <taxon>Fungi incertae sedis</taxon>
        <taxon>Zoopagomycota</taxon>
        <taxon>Entomophthoromycotina</taxon>
        <taxon>Entomophthoromycetes</taxon>
        <taxon>Entomophthorales</taxon>
        <taxon>Ancylistaceae</taxon>
        <taxon>Conidiobolus</taxon>
    </lineage>
</organism>
<dbReference type="AlphaFoldDB" id="A0A137PF36"/>
<protein>
    <submittedName>
        <fullName evidence="5">Uncharacterized protein</fullName>
    </submittedName>
</protein>
<comment type="similarity">
    <text evidence="2">Belongs to the RRP1 family.</text>
</comment>
<evidence type="ECO:0000256" key="3">
    <source>
        <dbReference type="ARBA" id="ARBA00022552"/>
    </source>
</evidence>
<evidence type="ECO:0000256" key="2">
    <source>
        <dbReference type="ARBA" id="ARBA00006374"/>
    </source>
</evidence>
<dbReference type="OrthoDB" id="2019504at2759"/>
<sequence length="162" mass="18944">MTFLEKTVRDSAIIATAVFLNDVEKIDLNQVTILWAGLFYGFWMADKPIVQQDTAKNIGDVITLIKPDNAYLFIEAFWSVLNSKWHEIDRIRTDKFYLLMREIIHASFQLLDDRKWDIKNVKKMMDIYTRYCLDTSKTHIPAGIPSHVISCFHDELSKIVED</sequence>